<evidence type="ECO:0000259" key="4">
    <source>
        <dbReference type="Pfam" id="PF15862"/>
    </source>
</evidence>
<comment type="caution">
    <text evidence="5">The sequence shown here is derived from an EMBL/GenBank/DDBJ whole genome shotgun (WGS) entry which is preliminary data.</text>
</comment>
<dbReference type="Proteomes" id="UP000789831">
    <property type="component" value="Unassembled WGS sequence"/>
</dbReference>
<dbReference type="PANTHER" id="PTHR10972">
    <property type="entry name" value="OXYSTEROL-BINDING PROTEIN-RELATED"/>
    <property type="match status" value="1"/>
</dbReference>
<feature type="region of interest" description="Disordered" evidence="3">
    <location>
        <begin position="91"/>
        <end position="166"/>
    </location>
</feature>
<proteinExistence type="inferred from homology"/>
<evidence type="ECO:0000256" key="2">
    <source>
        <dbReference type="RuleBase" id="RU003844"/>
    </source>
</evidence>
<dbReference type="Pfam" id="PF15862">
    <property type="entry name" value="Coilin_N"/>
    <property type="match status" value="1"/>
</dbReference>
<organism evidence="5 6">
    <name type="scientific">Ambispora gerdemannii</name>
    <dbReference type="NCBI Taxonomy" id="144530"/>
    <lineage>
        <taxon>Eukaryota</taxon>
        <taxon>Fungi</taxon>
        <taxon>Fungi incertae sedis</taxon>
        <taxon>Mucoromycota</taxon>
        <taxon>Glomeromycotina</taxon>
        <taxon>Glomeromycetes</taxon>
        <taxon>Archaeosporales</taxon>
        <taxon>Ambisporaceae</taxon>
        <taxon>Ambispora</taxon>
    </lineage>
</organism>
<evidence type="ECO:0000256" key="1">
    <source>
        <dbReference type="ARBA" id="ARBA00008842"/>
    </source>
</evidence>
<dbReference type="InterPro" id="IPR037239">
    <property type="entry name" value="OSBP_sf"/>
</dbReference>
<dbReference type="GO" id="GO:0005829">
    <property type="term" value="C:cytosol"/>
    <property type="evidence" value="ECO:0007669"/>
    <property type="project" value="TreeGrafter"/>
</dbReference>
<dbReference type="OrthoDB" id="14833at2759"/>
<evidence type="ECO:0000313" key="5">
    <source>
        <dbReference type="EMBL" id="CAG8586977.1"/>
    </source>
</evidence>
<evidence type="ECO:0000256" key="3">
    <source>
        <dbReference type="SAM" id="MobiDB-lite"/>
    </source>
</evidence>
<dbReference type="GO" id="GO:0016020">
    <property type="term" value="C:membrane"/>
    <property type="evidence" value="ECO:0007669"/>
    <property type="project" value="TreeGrafter"/>
</dbReference>
<dbReference type="Gene3D" id="1.10.287.2720">
    <property type="match status" value="1"/>
</dbReference>
<protein>
    <submittedName>
        <fullName evidence="5">974_t:CDS:1</fullName>
    </submittedName>
</protein>
<dbReference type="PANTHER" id="PTHR10972:SF184">
    <property type="entry name" value="OXYSTEROL-BINDING PROTEIN HOMOLOG 4-RELATED"/>
    <property type="match status" value="1"/>
</dbReference>
<dbReference type="EMBL" id="CAJVPL010001774">
    <property type="protein sequence ID" value="CAG8586977.1"/>
    <property type="molecule type" value="Genomic_DNA"/>
</dbReference>
<comment type="similarity">
    <text evidence="1 2">Belongs to the OSBP family.</text>
</comment>
<dbReference type="Gene3D" id="2.40.160.120">
    <property type="match status" value="1"/>
</dbReference>
<dbReference type="PROSITE" id="PS01013">
    <property type="entry name" value="OSBP"/>
    <property type="match status" value="1"/>
</dbReference>
<dbReference type="Pfam" id="PF01237">
    <property type="entry name" value="Oxysterol_BP"/>
    <property type="match status" value="1"/>
</dbReference>
<accession>A0A9N9G5U6</accession>
<gene>
    <name evidence="5" type="ORF">AGERDE_LOCUS8417</name>
</gene>
<dbReference type="AlphaFoldDB" id="A0A9N9G5U6"/>
<sequence length="756" mass="86638">MRVKLVFDSPLPTRRCWYEICQPESEQKDELIKDLVVRVLRDFELETACPNGVILTLEEFELLPNGTTLGLIRENDVVCVKPRKTANFESNKDKHLKYNRISNPKHRKKEIDLKSKKKTRSSSSESESDEKKGKDSWAHEANSNSSLSKSSSDEENGDERITKEEAVKTGKKFKKGYLQEMLSMSPKHLRFNDDNNGDINQIDEITATTSAAITDEMNICDEGQQNLTCQDIDDLPSKRILELSSSFTPEWSGFKEATIMDYDTVNNIVTLKHQQKHALIKESEIRLGKFDLQNLGDGFIIEGSNDRVSTLEYGQYWADYPEFFADIANQTEEINRTIAVLRWYVSTLYGSFRSRQDKEKIEKKPFNPILGEQFLARWEDRNNFGETVLFSEQVSHHPPVSAIYLENVKAGVSANATAARIDVIQVGHIIVRMRDHNDKYLITLPSLQILGLWRGAPYVELSGTSYIQSQNYNITIEFTGKGWVSGSKNSFKAQIFRSSSLKTPLFTASGSWAGKSTIENHNTKEKKPFFDIESYKRANPIVSLEEEQNDLESRKLWKYVAKAINEGDFSTASKLKGEIEQRQRDKVKRGEETVLQYFDWIAPDERYLSLDKLINYNSKDEKYKETGSWHLITKARRIMTEHTEEKKPTRKRKPAVAPEEKTETEETSTLPKPKDFLANAKELQVFIKNLNHSEEKEAEDNETSEKNETKNGSEATPDEPLFTLIAKPHKHSTGSYGWTATQNKAKIKVEMDEKEV</sequence>
<feature type="region of interest" description="Disordered" evidence="3">
    <location>
        <begin position="688"/>
        <end position="737"/>
    </location>
</feature>
<dbReference type="InterPro" id="IPR031722">
    <property type="entry name" value="Coilin_N"/>
</dbReference>
<dbReference type="InterPro" id="IPR000648">
    <property type="entry name" value="Oxysterol-bd"/>
</dbReference>
<dbReference type="GO" id="GO:0008142">
    <property type="term" value="F:oxysterol binding"/>
    <property type="evidence" value="ECO:0007669"/>
    <property type="project" value="TreeGrafter"/>
</dbReference>
<feature type="region of interest" description="Disordered" evidence="3">
    <location>
        <begin position="640"/>
        <end position="675"/>
    </location>
</feature>
<reference evidence="5" key="1">
    <citation type="submission" date="2021-06" db="EMBL/GenBank/DDBJ databases">
        <authorList>
            <person name="Kallberg Y."/>
            <person name="Tangrot J."/>
            <person name="Rosling A."/>
        </authorList>
    </citation>
    <scope>NUCLEOTIDE SEQUENCE</scope>
    <source>
        <strain evidence="5">MT106</strain>
    </source>
</reference>
<feature type="compositionally biased region" description="Basic and acidic residues" evidence="3">
    <location>
        <begin position="129"/>
        <end position="138"/>
    </location>
</feature>
<name>A0A9N9G5U6_9GLOM</name>
<feature type="domain" description="Coilin N-terminal" evidence="4">
    <location>
        <begin position="1"/>
        <end position="133"/>
    </location>
</feature>
<feature type="compositionally biased region" description="Basic residues" evidence="3">
    <location>
        <begin position="94"/>
        <end position="108"/>
    </location>
</feature>
<evidence type="ECO:0000313" key="6">
    <source>
        <dbReference type="Proteomes" id="UP000789831"/>
    </source>
</evidence>
<keyword evidence="6" id="KW-1185">Reference proteome</keyword>
<dbReference type="InterPro" id="IPR018494">
    <property type="entry name" value="Oxysterol-bd_CS"/>
</dbReference>
<dbReference type="SUPFAM" id="SSF144000">
    <property type="entry name" value="Oxysterol-binding protein-like"/>
    <property type="match status" value="1"/>
</dbReference>
<dbReference type="Gene3D" id="6.10.140.1150">
    <property type="match status" value="1"/>
</dbReference>